<dbReference type="SMART" id="SM00729">
    <property type="entry name" value="Elp3"/>
    <property type="match status" value="1"/>
</dbReference>
<evidence type="ECO:0000313" key="6">
    <source>
        <dbReference type="EMBL" id="KUG18073.1"/>
    </source>
</evidence>
<dbReference type="GO" id="GO:0003824">
    <property type="term" value="F:catalytic activity"/>
    <property type="evidence" value="ECO:0007669"/>
    <property type="project" value="InterPro"/>
</dbReference>
<keyword evidence="2" id="KW-0479">Metal-binding</keyword>
<keyword evidence="4" id="KW-0411">Iron-sulfur</keyword>
<dbReference type="InterPro" id="IPR058240">
    <property type="entry name" value="rSAM_sf"/>
</dbReference>
<dbReference type="InterPro" id="IPR040088">
    <property type="entry name" value="MJ0103-like"/>
</dbReference>
<dbReference type="InterPro" id="IPR013785">
    <property type="entry name" value="Aldolase_TIM"/>
</dbReference>
<dbReference type="PANTHER" id="PTHR11228">
    <property type="entry name" value="RADICAL SAM DOMAIN PROTEIN"/>
    <property type="match status" value="1"/>
</dbReference>
<organism evidence="6">
    <name type="scientific">hydrocarbon metagenome</name>
    <dbReference type="NCBI Taxonomy" id="938273"/>
    <lineage>
        <taxon>unclassified sequences</taxon>
        <taxon>metagenomes</taxon>
        <taxon>ecological metagenomes</taxon>
    </lineage>
</organism>
<dbReference type="AlphaFoldDB" id="A0A0W8FB24"/>
<keyword evidence="1" id="KW-0949">S-adenosyl-L-methionine</keyword>
<dbReference type="SUPFAM" id="SSF102114">
    <property type="entry name" value="Radical SAM enzymes"/>
    <property type="match status" value="1"/>
</dbReference>
<evidence type="ECO:0000256" key="4">
    <source>
        <dbReference type="ARBA" id="ARBA00023014"/>
    </source>
</evidence>
<accession>A0A0W8FB24</accession>
<protein>
    <recommendedName>
        <fullName evidence="5">Radical SAM core domain-containing protein</fullName>
    </recommendedName>
</protein>
<dbReference type="InterPro" id="IPR006638">
    <property type="entry name" value="Elp3/MiaA/NifB-like_rSAM"/>
</dbReference>
<evidence type="ECO:0000256" key="2">
    <source>
        <dbReference type="ARBA" id="ARBA00022723"/>
    </source>
</evidence>
<dbReference type="GO" id="GO:0046872">
    <property type="term" value="F:metal ion binding"/>
    <property type="evidence" value="ECO:0007669"/>
    <property type="project" value="UniProtKB-KW"/>
</dbReference>
<dbReference type="Gene3D" id="3.20.20.70">
    <property type="entry name" value="Aldolase class I"/>
    <property type="match status" value="1"/>
</dbReference>
<proteinExistence type="predicted"/>
<dbReference type="SFLD" id="SFLDG01067">
    <property type="entry name" value="SPASM/twitch_domain_containing"/>
    <property type="match status" value="1"/>
</dbReference>
<reference evidence="6" key="1">
    <citation type="journal article" date="2015" name="Proc. Natl. Acad. Sci. U.S.A.">
        <title>Networks of energetic and metabolic interactions define dynamics in microbial communities.</title>
        <authorList>
            <person name="Embree M."/>
            <person name="Liu J.K."/>
            <person name="Al-Bassam M.M."/>
            <person name="Zengler K."/>
        </authorList>
    </citation>
    <scope>NUCLEOTIDE SEQUENCE</scope>
</reference>
<comment type="caution">
    <text evidence="6">The sequence shown here is derived from an EMBL/GenBank/DDBJ whole genome shotgun (WGS) entry which is preliminary data.</text>
</comment>
<name>A0A0W8FB24_9ZZZZ</name>
<dbReference type="PANTHER" id="PTHR11228:SF35">
    <property type="entry name" value="MOLYBDENUM COFACTOR BIOSYNTHESIS PROTEIN A-RELATED"/>
    <property type="match status" value="1"/>
</dbReference>
<gene>
    <name evidence="6" type="ORF">ASZ90_012258</name>
</gene>
<dbReference type="CDD" id="cd01335">
    <property type="entry name" value="Radical_SAM"/>
    <property type="match status" value="1"/>
</dbReference>
<sequence>MSLFHVTRESDIPLVGCLYFGVVDRGSNLLQIRPSCGCNLSCPFCSVDAGPSSRSRVTDYQVDLDYLMEAVREIAPFKEPGVECHIDSPGEPMLYPDIVELVGRLKGIGEVSVVSMQSNGTRLDEEMIRSLEEAGLDRINLSMHALDPELAAYLAGRPGFDVQGLIETAENIAKSRIDLLIAPVYIPGINDQEIPKLIDFAIRSGAGKRWPPLGIQKFEHYRLGRSPRGVRAENWWHFYNRSMPQWEKEFSLPLRLKAQDFEIEKRPMIPTVFKRNEKTKVEIRAPGWVEGEQLGVAKNRVVSVVDCPKKEGSVRVKIVSNKHNIYVAVPA</sequence>
<dbReference type="Pfam" id="PF04055">
    <property type="entry name" value="Radical_SAM"/>
    <property type="match status" value="1"/>
</dbReference>
<feature type="domain" description="Radical SAM core" evidence="5">
    <location>
        <begin position="24"/>
        <end position="253"/>
    </location>
</feature>
<dbReference type="GO" id="GO:0051536">
    <property type="term" value="F:iron-sulfur cluster binding"/>
    <property type="evidence" value="ECO:0007669"/>
    <property type="project" value="UniProtKB-KW"/>
</dbReference>
<evidence type="ECO:0000256" key="3">
    <source>
        <dbReference type="ARBA" id="ARBA00023004"/>
    </source>
</evidence>
<dbReference type="InterPro" id="IPR007197">
    <property type="entry name" value="rSAM"/>
</dbReference>
<evidence type="ECO:0000256" key="1">
    <source>
        <dbReference type="ARBA" id="ARBA00022691"/>
    </source>
</evidence>
<dbReference type="SFLD" id="SFLDS00029">
    <property type="entry name" value="Radical_SAM"/>
    <property type="match status" value="1"/>
</dbReference>
<dbReference type="PROSITE" id="PS51918">
    <property type="entry name" value="RADICAL_SAM"/>
    <property type="match status" value="1"/>
</dbReference>
<dbReference type="InterPro" id="IPR050377">
    <property type="entry name" value="Radical_SAM_PqqE_MftC-like"/>
</dbReference>
<evidence type="ECO:0000259" key="5">
    <source>
        <dbReference type="PROSITE" id="PS51918"/>
    </source>
</evidence>
<dbReference type="EMBL" id="LNQE01001404">
    <property type="protein sequence ID" value="KUG18073.1"/>
    <property type="molecule type" value="Genomic_DNA"/>
</dbReference>
<keyword evidence="3" id="KW-0408">Iron</keyword>
<dbReference type="SFLD" id="SFLDG01110">
    <property type="entry name" value="Uncharacterised_Radical_SAM_Su"/>
    <property type="match status" value="1"/>
</dbReference>